<feature type="transmembrane region" description="Helical" evidence="1">
    <location>
        <begin position="45"/>
        <end position="64"/>
    </location>
</feature>
<reference evidence="2 3" key="1">
    <citation type="submission" date="2018-07" db="EMBL/GenBank/DDBJ databases">
        <title>Lottiidibacillus patelloidae gen. nov., sp. nov., isolated from the intestinal tract of a marine limpet and the reclassification of B. taeanensis BH030017T, B. algicola KMM 3737T and B. hwajinpoensis SW-72T as genus Lottiidibacillus.</title>
        <authorList>
            <person name="Liu R."/>
            <person name="Huang Z."/>
        </authorList>
    </citation>
    <scope>NUCLEOTIDE SEQUENCE [LARGE SCALE GENOMIC DNA]</scope>
    <source>
        <strain evidence="2 3">BH030017</strain>
    </source>
</reference>
<sequence length="449" mass="51614">MIIYIYTILIVLYIISQFISTPILTFSMGITALSTLILSAFRANGLYLISGIGFLIIGTFLFIFNDLPWYTFLLQFESMLGVLSLFLFLPFINSIIRIGRYDTNLSLLLQQGVTRLSKLYRRSFLVCHLLALFLNIATIPILTSSLNKTLRQLPKATADKYYTQNLLRAYTLCLTWSPMEVMVSISMDITKSHYYQIFPIMISIAFIIILSDWMLSYFKHTDIPLVVERKEEISLKNVYKKIREMLIMLLIFIILVSFIQHTLNKGFLFSVVLLLLPISIAWALFIGKLRRYFSFTIPHWKERTKGLSNYFFMFLSAGLFVEMLSFSGHLSFLQNTFSLASEKTLLLYGMIGGYFLFTSLVGFHPLVSITLLIELLHPILPEISSLSLTIVLISCSLSTVMYSPYNLSVSILADQLKINPYKMVKWNIGFAIFYILVSIFTAYFLTFIV</sequence>
<keyword evidence="1" id="KW-0812">Transmembrane</keyword>
<feature type="transmembrane region" description="Helical" evidence="1">
    <location>
        <begin position="346"/>
        <end position="373"/>
    </location>
</feature>
<dbReference type="OrthoDB" id="2960907at2"/>
<comment type="caution">
    <text evidence="2">The sequence shown here is derived from an EMBL/GenBank/DDBJ whole genome shotgun (WGS) entry which is preliminary data.</text>
</comment>
<evidence type="ECO:0000256" key="1">
    <source>
        <dbReference type="SAM" id="Phobius"/>
    </source>
</evidence>
<evidence type="ECO:0000313" key="2">
    <source>
        <dbReference type="EMBL" id="RBW70693.1"/>
    </source>
</evidence>
<feature type="transmembrane region" description="Helical" evidence="1">
    <location>
        <begin position="425"/>
        <end position="448"/>
    </location>
</feature>
<feature type="transmembrane region" description="Helical" evidence="1">
    <location>
        <begin position="267"/>
        <end position="286"/>
    </location>
</feature>
<feature type="transmembrane region" description="Helical" evidence="1">
    <location>
        <begin position="70"/>
        <end position="92"/>
    </location>
</feature>
<protein>
    <submittedName>
        <fullName evidence="2">Uncharacterized protein</fullName>
    </submittedName>
</protein>
<feature type="transmembrane region" description="Helical" evidence="1">
    <location>
        <begin position="385"/>
        <end position="405"/>
    </location>
</feature>
<feature type="transmembrane region" description="Helical" evidence="1">
    <location>
        <begin position="307"/>
        <end position="326"/>
    </location>
</feature>
<keyword evidence="1" id="KW-1133">Transmembrane helix</keyword>
<dbReference type="AlphaFoldDB" id="A0A366Y2Q9"/>
<dbReference type="RefSeq" id="WP_113804687.1">
    <property type="nucleotide sequence ID" value="NZ_QOCW01000003.1"/>
</dbReference>
<evidence type="ECO:0000313" key="3">
    <source>
        <dbReference type="Proteomes" id="UP000253314"/>
    </source>
</evidence>
<dbReference type="Proteomes" id="UP000253314">
    <property type="component" value="Unassembled WGS sequence"/>
</dbReference>
<organism evidence="2 3">
    <name type="scientific">Bacillus taeanensis</name>
    <dbReference type="NCBI Taxonomy" id="273032"/>
    <lineage>
        <taxon>Bacteria</taxon>
        <taxon>Bacillati</taxon>
        <taxon>Bacillota</taxon>
        <taxon>Bacilli</taxon>
        <taxon>Bacillales</taxon>
        <taxon>Bacillaceae</taxon>
        <taxon>Bacillus</taxon>
    </lineage>
</organism>
<keyword evidence="1" id="KW-0472">Membrane</keyword>
<feature type="transmembrane region" description="Helical" evidence="1">
    <location>
        <begin position="194"/>
        <end position="215"/>
    </location>
</feature>
<accession>A0A366Y2Q9</accession>
<gene>
    <name evidence="2" type="ORF">DS031_04200</name>
</gene>
<keyword evidence="3" id="KW-1185">Reference proteome</keyword>
<feature type="transmembrane region" description="Helical" evidence="1">
    <location>
        <begin position="245"/>
        <end position="261"/>
    </location>
</feature>
<proteinExistence type="predicted"/>
<dbReference type="EMBL" id="QOCW01000003">
    <property type="protein sequence ID" value="RBW70693.1"/>
    <property type="molecule type" value="Genomic_DNA"/>
</dbReference>
<feature type="transmembrane region" description="Helical" evidence="1">
    <location>
        <begin position="124"/>
        <end position="143"/>
    </location>
</feature>
<name>A0A366Y2Q9_9BACI</name>
<feature type="transmembrane region" description="Helical" evidence="1">
    <location>
        <begin position="6"/>
        <end position="33"/>
    </location>
</feature>